<comment type="caution">
    <text evidence="1">The sequence shown here is derived from an EMBL/GenBank/DDBJ whole genome shotgun (WGS) entry which is preliminary data.</text>
</comment>
<protein>
    <recommendedName>
        <fullName evidence="3">Helix-turn-helix domain-containing protein</fullName>
    </recommendedName>
</protein>
<dbReference type="GeneID" id="98307558"/>
<reference evidence="1 2" key="1">
    <citation type="journal article" date="2015" name="Genome Announc.">
        <title>Expanding the biotechnology potential of lactobacilli through comparative genomics of 213 strains and associated genera.</title>
        <authorList>
            <person name="Sun Z."/>
            <person name="Harris H.M."/>
            <person name="McCann A."/>
            <person name="Guo C."/>
            <person name="Argimon S."/>
            <person name="Zhang W."/>
            <person name="Yang X."/>
            <person name="Jeffery I.B."/>
            <person name="Cooney J.C."/>
            <person name="Kagawa T.F."/>
            <person name="Liu W."/>
            <person name="Song Y."/>
            <person name="Salvetti E."/>
            <person name="Wrobel A."/>
            <person name="Rasinkangas P."/>
            <person name="Parkhill J."/>
            <person name="Rea M.C."/>
            <person name="O'Sullivan O."/>
            <person name="Ritari J."/>
            <person name="Douillard F.P."/>
            <person name="Paul Ross R."/>
            <person name="Yang R."/>
            <person name="Briner A.E."/>
            <person name="Felis G.E."/>
            <person name="de Vos W.M."/>
            <person name="Barrangou R."/>
            <person name="Klaenhammer T.R."/>
            <person name="Caufield P.W."/>
            <person name="Cui Y."/>
            <person name="Zhang H."/>
            <person name="O'Toole P.W."/>
        </authorList>
    </citation>
    <scope>NUCLEOTIDE SEQUENCE [LARGE SCALE GENOMIC DNA]</scope>
    <source>
        <strain evidence="1 2">DSM 16230</strain>
    </source>
</reference>
<evidence type="ECO:0008006" key="3">
    <source>
        <dbReference type="Google" id="ProtNLM"/>
    </source>
</evidence>
<gene>
    <name evidence="1" type="ORF">FD50_GL000091</name>
</gene>
<proteinExistence type="predicted"/>
<keyword evidence="2" id="KW-1185">Reference proteome</keyword>
<dbReference type="STRING" id="1423801.FD50_GL000091"/>
<accession>A0A0R1V2A9</accession>
<sequence>MQNELPRFMNYSQALKFFNIGSYNTLYKFIEVGLPVVKVGTLKRIDQQAAEEWFAQHIVKND</sequence>
<organism evidence="1 2">
    <name type="scientific">Liquorilactobacillus satsumensis DSM 16230 = JCM 12392</name>
    <dbReference type="NCBI Taxonomy" id="1423801"/>
    <lineage>
        <taxon>Bacteria</taxon>
        <taxon>Bacillati</taxon>
        <taxon>Bacillota</taxon>
        <taxon>Bacilli</taxon>
        <taxon>Lactobacillales</taxon>
        <taxon>Lactobacillaceae</taxon>
        <taxon>Liquorilactobacillus</taxon>
    </lineage>
</organism>
<evidence type="ECO:0000313" key="2">
    <source>
        <dbReference type="Proteomes" id="UP000051166"/>
    </source>
</evidence>
<name>A0A0R1V2A9_9LACO</name>
<dbReference type="RefSeq" id="WP_054756581.1">
    <property type="nucleotide sequence ID" value="NZ_AZFQ01000023.1"/>
</dbReference>
<dbReference type="PATRIC" id="fig|1423801.4.peg.93"/>
<dbReference type="AlphaFoldDB" id="A0A0R1V2A9"/>
<dbReference type="OrthoDB" id="2188840at2"/>
<dbReference type="Proteomes" id="UP000051166">
    <property type="component" value="Unassembled WGS sequence"/>
</dbReference>
<dbReference type="EMBL" id="AZFQ01000023">
    <property type="protein sequence ID" value="KRL99769.1"/>
    <property type="molecule type" value="Genomic_DNA"/>
</dbReference>
<evidence type="ECO:0000313" key="1">
    <source>
        <dbReference type="EMBL" id="KRL99769.1"/>
    </source>
</evidence>